<name>A0A226HXK2_9FLAO</name>
<comment type="caution">
    <text evidence="3">The sequence shown here is derived from an EMBL/GenBank/DDBJ whole genome shotgun (WGS) entry which is preliminary data.</text>
</comment>
<evidence type="ECO:0000259" key="2">
    <source>
        <dbReference type="Pfam" id="PF23343"/>
    </source>
</evidence>
<sequence>MIVKNTYGTSVAFSLREFGVIPKEEFTGSALQRKKQPPKEKTEKEATTSKPKIEKKKEIKLRFLSKRSKQKIRKKLICFARCHKKLSFVTLTFLNKVTDEQAVNILRKFIDNVKKRSVNFQYLWVAERQTKNDMFKGNIHFHMITNKYWKIEKWWNYWLDLQKKNGVIPRDENYKPSSAFDVRELNSNNIRSIASYVTKYVTKNNDKFKCQVWNCSRQVSELYTDFYTDSSYVDEFKKLDAVLKEFEVKDHSNRLIINVKMINLNRQTLPLYKRLDDKNKAITN</sequence>
<feature type="region of interest" description="Disordered" evidence="1">
    <location>
        <begin position="28"/>
        <end position="51"/>
    </location>
</feature>
<dbReference type="InterPro" id="IPR056906">
    <property type="entry name" value="ORF2/G2P_dom"/>
</dbReference>
<proteinExistence type="predicted"/>
<feature type="domain" description="Replication-associated protein ORF2/G2P" evidence="2">
    <location>
        <begin position="87"/>
        <end position="204"/>
    </location>
</feature>
<dbReference type="EMBL" id="MUHA01000018">
    <property type="protein sequence ID" value="OXA98963.1"/>
    <property type="molecule type" value="Genomic_DNA"/>
</dbReference>
<evidence type="ECO:0000313" key="4">
    <source>
        <dbReference type="Proteomes" id="UP000198336"/>
    </source>
</evidence>
<keyword evidence="4" id="KW-1185">Reference proteome</keyword>
<dbReference type="AlphaFoldDB" id="A0A226HXK2"/>
<protein>
    <recommendedName>
        <fullName evidence="2">Replication-associated protein ORF2/G2P domain-containing protein</fullName>
    </recommendedName>
</protein>
<reference evidence="3 4" key="1">
    <citation type="submission" date="2016-11" db="EMBL/GenBank/DDBJ databases">
        <title>Whole genomes of Flavobacteriaceae.</title>
        <authorList>
            <person name="Stine C."/>
            <person name="Li C."/>
            <person name="Tadesse D."/>
        </authorList>
    </citation>
    <scope>NUCLEOTIDE SEQUENCE [LARGE SCALE GENOMIC DNA]</scope>
    <source>
        <strain evidence="3 4">CCUG 59446</strain>
    </source>
</reference>
<evidence type="ECO:0000313" key="3">
    <source>
        <dbReference type="EMBL" id="OXA98963.1"/>
    </source>
</evidence>
<dbReference type="RefSeq" id="WP_089054699.1">
    <property type="nucleotide sequence ID" value="NZ_MUHA01000018.1"/>
</dbReference>
<organism evidence="3 4">
    <name type="scientific">Flavobacterium oncorhynchi</name>
    <dbReference type="NCBI Taxonomy" id="728056"/>
    <lineage>
        <taxon>Bacteria</taxon>
        <taxon>Pseudomonadati</taxon>
        <taxon>Bacteroidota</taxon>
        <taxon>Flavobacteriia</taxon>
        <taxon>Flavobacteriales</taxon>
        <taxon>Flavobacteriaceae</taxon>
        <taxon>Flavobacterium</taxon>
    </lineage>
</organism>
<feature type="compositionally biased region" description="Basic and acidic residues" evidence="1">
    <location>
        <begin position="37"/>
        <end position="51"/>
    </location>
</feature>
<dbReference type="Pfam" id="PF23343">
    <property type="entry name" value="REP_ORF2-G2P"/>
    <property type="match status" value="1"/>
</dbReference>
<accession>A0A226HXK2</accession>
<evidence type="ECO:0000256" key="1">
    <source>
        <dbReference type="SAM" id="MobiDB-lite"/>
    </source>
</evidence>
<gene>
    <name evidence="3" type="ORF">B0A75_12920</name>
</gene>
<dbReference type="Proteomes" id="UP000198336">
    <property type="component" value="Unassembled WGS sequence"/>
</dbReference>